<dbReference type="Proteomes" id="UP001145114">
    <property type="component" value="Unassembled WGS sequence"/>
</dbReference>
<evidence type="ECO:0000313" key="2">
    <source>
        <dbReference type="Proteomes" id="UP001145114"/>
    </source>
</evidence>
<accession>A0ACC1H9Z0</accession>
<protein>
    <submittedName>
        <fullName evidence="1">Uncharacterized protein</fullName>
    </submittedName>
</protein>
<reference evidence="1" key="1">
    <citation type="submission" date="2022-06" db="EMBL/GenBank/DDBJ databases">
        <title>Phylogenomic reconstructions and comparative analyses of Kickxellomycotina fungi.</title>
        <authorList>
            <person name="Reynolds N.K."/>
            <person name="Stajich J.E."/>
            <person name="Barry K."/>
            <person name="Grigoriev I.V."/>
            <person name="Crous P."/>
            <person name="Smith M.E."/>
        </authorList>
    </citation>
    <scope>NUCLEOTIDE SEQUENCE</scope>
    <source>
        <strain evidence="1">RSA 2271</strain>
    </source>
</reference>
<comment type="caution">
    <text evidence="1">The sequence shown here is derived from an EMBL/GenBank/DDBJ whole genome shotgun (WGS) entry which is preliminary data.</text>
</comment>
<feature type="non-terminal residue" evidence="1">
    <location>
        <position position="197"/>
    </location>
</feature>
<evidence type="ECO:0000313" key="1">
    <source>
        <dbReference type="EMBL" id="KAJ1670787.1"/>
    </source>
</evidence>
<organism evidence="1 2">
    <name type="scientific">Spiromyces aspiralis</name>
    <dbReference type="NCBI Taxonomy" id="68401"/>
    <lineage>
        <taxon>Eukaryota</taxon>
        <taxon>Fungi</taxon>
        <taxon>Fungi incertae sedis</taxon>
        <taxon>Zoopagomycota</taxon>
        <taxon>Kickxellomycotina</taxon>
        <taxon>Kickxellomycetes</taxon>
        <taxon>Kickxellales</taxon>
        <taxon>Kickxellaceae</taxon>
        <taxon>Spiromyces</taxon>
    </lineage>
</organism>
<sequence length="197" mass="20911">MKVPAVTTEANPSSDIQPRRSDEGTPAQDDQQSQFSTIRTQASSVSTIESDISSQAFGAGVRRKHRSNANSIADDDIDCSGIDDIFSDTQSDEGGGGVFTRSAGTLTFYSSQGLSEQPHSTVIERRVVAAQLEPVIENPTEGALSQAKVPRHDDSGDGGEDKGSNGSDGDSRLGHNQQHSRDVDYNKGRGSDAARLM</sequence>
<name>A0ACC1H9Z0_9FUNG</name>
<keyword evidence="2" id="KW-1185">Reference proteome</keyword>
<gene>
    <name evidence="1" type="ORF">EV182_007999</name>
</gene>
<dbReference type="EMBL" id="JAMZIH010009076">
    <property type="protein sequence ID" value="KAJ1670787.1"/>
    <property type="molecule type" value="Genomic_DNA"/>
</dbReference>
<proteinExistence type="predicted"/>